<accession>K1SF43</accession>
<organism evidence="4">
    <name type="scientific">human gut metagenome</name>
    <dbReference type="NCBI Taxonomy" id="408170"/>
    <lineage>
        <taxon>unclassified sequences</taxon>
        <taxon>metagenomes</taxon>
        <taxon>organismal metagenomes</taxon>
    </lineage>
</organism>
<evidence type="ECO:0000259" key="3">
    <source>
        <dbReference type="PROSITE" id="PS00300"/>
    </source>
</evidence>
<evidence type="ECO:0000313" key="4">
    <source>
        <dbReference type="EMBL" id="EKC52275.1"/>
    </source>
</evidence>
<dbReference type="GO" id="GO:0005525">
    <property type="term" value="F:GTP binding"/>
    <property type="evidence" value="ECO:0007669"/>
    <property type="project" value="UniProtKB-KW"/>
</dbReference>
<evidence type="ECO:0000256" key="2">
    <source>
        <dbReference type="ARBA" id="ARBA00023134"/>
    </source>
</evidence>
<keyword evidence="1" id="KW-0547">Nucleotide-binding</keyword>
<dbReference type="PANTHER" id="PTHR11564:SF5">
    <property type="entry name" value="SIGNAL RECOGNITION PARTICLE SUBUNIT SRP54"/>
    <property type="match status" value="1"/>
</dbReference>
<protein>
    <submittedName>
        <fullName evidence="4">Signal recognition particle protein</fullName>
    </submittedName>
</protein>
<dbReference type="Pfam" id="PF00448">
    <property type="entry name" value="SRP54"/>
    <property type="match status" value="1"/>
</dbReference>
<proteinExistence type="predicted"/>
<dbReference type="InterPro" id="IPR000897">
    <property type="entry name" value="SRP54_GTPase_dom"/>
</dbReference>
<sequence>DALGIDGVILTKLDGDTRGGAALSVKKVTGKPIKFVGMGEKLSELEVFHPDRMASRILGMGDVLSIIEKAEESFDQEEAEKLTKQLAKKEFDLNDYLLQLRQVKKMGSFSSILKMIPGMANIKDLKVDEKEFTRIEAIICSMTDKERKNPKLLNGSRRIRIANGSGTSVQEINKFMKSFEMTQKMMKQMKDKKSLKKMMKEMNLNQ</sequence>
<dbReference type="GO" id="GO:0006614">
    <property type="term" value="P:SRP-dependent cotranslational protein targeting to membrane"/>
    <property type="evidence" value="ECO:0007669"/>
    <property type="project" value="InterPro"/>
</dbReference>
<dbReference type="Gene3D" id="1.10.260.30">
    <property type="entry name" value="Signal recognition particle, SRP54 subunit, M-domain"/>
    <property type="match status" value="1"/>
</dbReference>
<evidence type="ECO:0000256" key="1">
    <source>
        <dbReference type="ARBA" id="ARBA00022741"/>
    </source>
</evidence>
<dbReference type="InterPro" id="IPR027417">
    <property type="entry name" value="P-loop_NTPase"/>
</dbReference>
<dbReference type="SUPFAM" id="SSF47446">
    <property type="entry name" value="Signal peptide-binding domain"/>
    <property type="match status" value="1"/>
</dbReference>
<dbReference type="GO" id="GO:0008312">
    <property type="term" value="F:7S RNA binding"/>
    <property type="evidence" value="ECO:0007669"/>
    <property type="project" value="InterPro"/>
</dbReference>
<dbReference type="SMART" id="SM00962">
    <property type="entry name" value="SRP54"/>
    <property type="match status" value="1"/>
</dbReference>
<dbReference type="InterPro" id="IPR036891">
    <property type="entry name" value="Signal_recog_part_SRP54_M_sf"/>
</dbReference>
<dbReference type="InterPro" id="IPR042101">
    <property type="entry name" value="SRP54_N_sf"/>
</dbReference>
<feature type="non-terminal residue" evidence="4">
    <location>
        <position position="1"/>
    </location>
</feature>
<dbReference type="PANTHER" id="PTHR11564">
    <property type="entry name" value="SIGNAL RECOGNITION PARTICLE 54K PROTEIN SRP54"/>
    <property type="match status" value="1"/>
</dbReference>
<keyword evidence="2" id="KW-0342">GTP-binding</keyword>
<dbReference type="GO" id="GO:0003924">
    <property type="term" value="F:GTPase activity"/>
    <property type="evidence" value="ECO:0007669"/>
    <property type="project" value="InterPro"/>
</dbReference>
<dbReference type="Pfam" id="PF02978">
    <property type="entry name" value="SRP_SPB"/>
    <property type="match status" value="1"/>
</dbReference>
<dbReference type="InterPro" id="IPR004125">
    <property type="entry name" value="Signal_recog_particle_SRP54_M"/>
</dbReference>
<dbReference type="AlphaFoldDB" id="K1SF43"/>
<gene>
    <name evidence="4" type="ORF">OBE_13173</name>
</gene>
<dbReference type="InterPro" id="IPR022941">
    <property type="entry name" value="SRP54"/>
</dbReference>
<comment type="caution">
    <text evidence="4">The sequence shown here is derived from an EMBL/GenBank/DDBJ whole genome shotgun (WGS) entry which is preliminary data.</text>
</comment>
<dbReference type="Gene3D" id="1.20.120.140">
    <property type="entry name" value="Signal recognition particle SRP54, nucleotide-binding domain"/>
    <property type="match status" value="1"/>
</dbReference>
<reference evidence="4" key="1">
    <citation type="journal article" date="2013" name="Environ. Microbiol.">
        <title>Microbiota from the distal guts of lean and obese adolescents exhibit partial functional redundancy besides clear differences in community structure.</title>
        <authorList>
            <person name="Ferrer M."/>
            <person name="Ruiz A."/>
            <person name="Lanza F."/>
            <person name="Haange S.B."/>
            <person name="Oberbach A."/>
            <person name="Till H."/>
            <person name="Bargiela R."/>
            <person name="Campoy C."/>
            <person name="Segura M.T."/>
            <person name="Richter M."/>
            <person name="von Bergen M."/>
            <person name="Seifert J."/>
            <person name="Suarez A."/>
        </authorList>
    </citation>
    <scope>NUCLEOTIDE SEQUENCE</scope>
</reference>
<name>K1SF43_9ZZZZ</name>
<dbReference type="GO" id="GO:0048500">
    <property type="term" value="C:signal recognition particle"/>
    <property type="evidence" value="ECO:0007669"/>
    <property type="project" value="InterPro"/>
</dbReference>
<dbReference type="PROSITE" id="PS00300">
    <property type="entry name" value="SRP54"/>
    <property type="match status" value="1"/>
</dbReference>
<dbReference type="EMBL" id="AJWZ01009099">
    <property type="protein sequence ID" value="EKC52275.1"/>
    <property type="molecule type" value="Genomic_DNA"/>
</dbReference>
<dbReference type="Gene3D" id="3.40.50.300">
    <property type="entry name" value="P-loop containing nucleotide triphosphate hydrolases"/>
    <property type="match status" value="1"/>
</dbReference>
<feature type="domain" description="SRP54-type proteins GTP-binding" evidence="3">
    <location>
        <begin position="32"/>
        <end position="45"/>
    </location>
</feature>
<dbReference type="SUPFAM" id="SSF52540">
    <property type="entry name" value="P-loop containing nucleoside triphosphate hydrolases"/>
    <property type="match status" value="1"/>
</dbReference>